<keyword evidence="1" id="KW-0560">Oxidoreductase</keyword>
<accession>K6C693</accession>
<name>K6C693_9BACI</name>
<dbReference type="Proteomes" id="UP000006316">
    <property type="component" value="Unassembled WGS sequence"/>
</dbReference>
<dbReference type="GO" id="GO:0016705">
    <property type="term" value="F:oxidoreductase activity, acting on paired donors, with incorporation or reduction of molecular oxygen"/>
    <property type="evidence" value="ECO:0007669"/>
    <property type="project" value="InterPro"/>
</dbReference>
<keyword evidence="2" id="KW-0503">Monooxygenase</keyword>
<evidence type="ECO:0000256" key="1">
    <source>
        <dbReference type="ARBA" id="ARBA00023002"/>
    </source>
</evidence>
<dbReference type="InterPro" id="IPR036661">
    <property type="entry name" value="Luciferase-like_sf"/>
</dbReference>
<gene>
    <name evidence="4" type="ORF">BABA_14322</name>
</gene>
<dbReference type="EMBL" id="AJLS01000114">
    <property type="protein sequence ID" value="EKN66640.1"/>
    <property type="molecule type" value="Genomic_DNA"/>
</dbReference>
<proteinExistence type="predicted"/>
<dbReference type="AlphaFoldDB" id="K6C693"/>
<dbReference type="RefSeq" id="WP_007085860.1">
    <property type="nucleotide sequence ID" value="NZ_AJLS01000114.1"/>
</dbReference>
<organism evidence="4 5">
    <name type="scientific">Neobacillus bataviensis LMG 21833</name>
    <dbReference type="NCBI Taxonomy" id="1117379"/>
    <lineage>
        <taxon>Bacteria</taxon>
        <taxon>Bacillati</taxon>
        <taxon>Bacillota</taxon>
        <taxon>Bacilli</taxon>
        <taxon>Bacillales</taxon>
        <taxon>Bacillaceae</taxon>
        <taxon>Neobacillus</taxon>
    </lineage>
</organism>
<sequence length="415" mass="46998">MKFGLFYEHQLPKPWKDGDEHKLLKDALDQIELADQLGYDYLWEVEHHFLEEYSHSSAPEVFLAAASQRTKNIRIGHGIVQLPVEFNHPARVAERIATLDLISDGRVEFGTGEGSAEIELGGFNVDRGVKRREWSEALDAITKMFVEAPFAGYDGEFLKMPARNVLPKPMQKPHPPLWMACSAHEYIRSAALKGIGALSFAFIEPEQAKEWVDEYYQIFASEQCNPAGFSVNPNVALVLPFMVHADEKTAIERGIEGANFFDYALGHYYAFGKHRPGYSDIWDEFNQNQMQAATSVSDDTGHETISGRGAVGTPEQVRELLRRYEEAGVDQVIFISQAGNNKHEHICEALTLFAREVMPEFKERDEQYQARKQERLTLAMEQALARKTPARHADEDYTVVSPPRLPITETIQAKN</sequence>
<dbReference type="STRING" id="1117379.BABA_14322"/>
<dbReference type="InterPro" id="IPR011251">
    <property type="entry name" value="Luciferase-like_dom"/>
</dbReference>
<dbReference type="PANTHER" id="PTHR30137">
    <property type="entry name" value="LUCIFERASE-LIKE MONOOXYGENASE"/>
    <property type="match status" value="1"/>
</dbReference>
<dbReference type="GO" id="GO:0004497">
    <property type="term" value="F:monooxygenase activity"/>
    <property type="evidence" value="ECO:0007669"/>
    <property type="project" value="UniProtKB-KW"/>
</dbReference>
<evidence type="ECO:0000256" key="2">
    <source>
        <dbReference type="ARBA" id="ARBA00023033"/>
    </source>
</evidence>
<dbReference type="PANTHER" id="PTHR30137:SF8">
    <property type="entry name" value="BLR5498 PROTEIN"/>
    <property type="match status" value="1"/>
</dbReference>
<dbReference type="OrthoDB" id="9814695at2"/>
<dbReference type="Gene3D" id="3.20.20.30">
    <property type="entry name" value="Luciferase-like domain"/>
    <property type="match status" value="1"/>
</dbReference>
<dbReference type="InterPro" id="IPR050766">
    <property type="entry name" value="Bact_Lucif_Oxidored"/>
</dbReference>
<evidence type="ECO:0000313" key="4">
    <source>
        <dbReference type="EMBL" id="EKN66640.1"/>
    </source>
</evidence>
<protein>
    <submittedName>
        <fullName evidence="4">Luciferase-like protein</fullName>
    </submittedName>
</protein>
<keyword evidence="5" id="KW-1185">Reference proteome</keyword>
<evidence type="ECO:0000313" key="5">
    <source>
        <dbReference type="Proteomes" id="UP000006316"/>
    </source>
</evidence>
<evidence type="ECO:0000259" key="3">
    <source>
        <dbReference type="Pfam" id="PF00296"/>
    </source>
</evidence>
<dbReference type="PATRIC" id="fig|1117379.3.peg.2955"/>
<dbReference type="eggNOG" id="COG2141">
    <property type="taxonomic scope" value="Bacteria"/>
</dbReference>
<dbReference type="Pfam" id="PF00296">
    <property type="entry name" value="Bac_luciferase"/>
    <property type="match status" value="1"/>
</dbReference>
<feature type="domain" description="Luciferase-like" evidence="3">
    <location>
        <begin position="1"/>
        <end position="331"/>
    </location>
</feature>
<reference evidence="4 5" key="1">
    <citation type="journal article" date="2012" name="Front. Microbiol.">
        <title>Redundancy and modularity in membrane-associated dissimilatory nitrate reduction in Bacillus.</title>
        <authorList>
            <person name="Heylen K."/>
            <person name="Keltjens J."/>
        </authorList>
    </citation>
    <scope>NUCLEOTIDE SEQUENCE [LARGE SCALE GENOMIC DNA]</scope>
    <source>
        <strain evidence="5">LMG 21833T</strain>
    </source>
</reference>
<comment type="caution">
    <text evidence="4">The sequence shown here is derived from an EMBL/GenBank/DDBJ whole genome shotgun (WGS) entry which is preliminary data.</text>
</comment>
<dbReference type="GO" id="GO:0005829">
    <property type="term" value="C:cytosol"/>
    <property type="evidence" value="ECO:0007669"/>
    <property type="project" value="TreeGrafter"/>
</dbReference>
<dbReference type="SUPFAM" id="SSF51679">
    <property type="entry name" value="Bacterial luciferase-like"/>
    <property type="match status" value="1"/>
</dbReference>